<dbReference type="InterPro" id="IPR013216">
    <property type="entry name" value="Methyltransf_11"/>
</dbReference>
<keyword evidence="2" id="KW-0489">Methyltransferase</keyword>
<dbReference type="Proteomes" id="UP000199707">
    <property type="component" value="Unassembled WGS sequence"/>
</dbReference>
<dbReference type="EMBL" id="FMUB01000007">
    <property type="protein sequence ID" value="SCX24392.1"/>
    <property type="molecule type" value="Genomic_DNA"/>
</dbReference>
<accession>A0A1G4WJY0</accession>
<sequence length="262" mass="28554">MPSSDEYDSTAIARVNARAWNIEVANHHWATVPLTDDEFRDAARNGFPVSLTGSRPVPAGWFGDLAGRRVLCIACGGGQQAVLLAARGAVVTSLENSTQQLQRDLDTCARFGLSVTAVIGSMDDMHMLPASAFDMVVLGMGSQFVADIRPVFAHVRRVLTSEGAFIGAFINPVCYVFDWAAQLAGRLEVRHRVPYSDLASLTEEERLTLFGPDAPLEFGHSLEQIIGGLSAEGLRINGYLEEFNAREQVGKYFPSYFALRAD</sequence>
<feature type="domain" description="Methyltransferase type 11" evidence="1">
    <location>
        <begin position="71"/>
        <end position="166"/>
    </location>
</feature>
<gene>
    <name evidence="2" type="ORF">SAMN02799620_03674</name>
</gene>
<dbReference type="SUPFAM" id="SSF53335">
    <property type="entry name" value="S-adenosyl-L-methionine-dependent methyltransferases"/>
    <property type="match status" value="1"/>
</dbReference>
<keyword evidence="2" id="KW-0808">Transferase</keyword>
<proteinExistence type="predicted"/>
<organism evidence="2 3">
    <name type="scientific">Mycolicibacterium fluoranthenivorans</name>
    <dbReference type="NCBI Taxonomy" id="258505"/>
    <lineage>
        <taxon>Bacteria</taxon>
        <taxon>Bacillati</taxon>
        <taxon>Actinomycetota</taxon>
        <taxon>Actinomycetes</taxon>
        <taxon>Mycobacteriales</taxon>
        <taxon>Mycobacteriaceae</taxon>
        <taxon>Mycolicibacterium</taxon>
    </lineage>
</organism>
<protein>
    <submittedName>
        <fullName evidence="2">Methyltransferase domain-containing protein</fullName>
    </submittedName>
</protein>
<evidence type="ECO:0000313" key="3">
    <source>
        <dbReference type="Proteomes" id="UP000199707"/>
    </source>
</evidence>
<dbReference type="RefSeq" id="WP_170847310.1">
    <property type="nucleotide sequence ID" value="NZ_FMUB01000007.1"/>
</dbReference>
<dbReference type="Gene3D" id="3.40.50.150">
    <property type="entry name" value="Vaccinia Virus protein VP39"/>
    <property type="match status" value="1"/>
</dbReference>
<reference evidence="3" key="1">
    <citation type="submission" date="2016-10" db="EMBL/GenBank/DDBJ databases">
        <authorList>
            <person name="Varghese N."/>
            <person name="Submissions S."/>
        </authorList>
    </citation>
    <scope>NUCLEOTIDE SEQUENCE [LARGE SCALE GENOMIC DNA]</scope>
    <source>
        <strain evidence="3">UNC267MFSha1.1M11</strain>
    </source>
</reference>
<dbReference type="CDD" id="cd02440">
    <property type="entry name" value="AdoMet_MTases"/>
    <property type="match status" value="1"/>
</dbReference>
<evidence type="ECO:0000313" key="2">
    <source>
        <dbReference type="EMBL" id="SCX24392.1"/>
    </source>
</evidence>
<name>A0A1G4WJY0_9MYCO</name>
<dbReference type="GO" id="GO:0008757">
    <property type="term" value="F:S-adenosylmethionine-dependent methyltransferase activity"/>
    <property type="evidence" value="ECO:0007669"/>
    <property type="project" value="InterPro"/>
</dbReference>
<dbReference type="InterPro" id="IPR029063">
    <property type="entry name" value="SAM-dependent_MTases_sf"/>
</dbReference>
<dbReference type="Pfam" id="PF08241">
    <property type="entry name" value="Methyltransf_11"/>
    <property type="match status" value="1"/>
</dbReference>
<dbReference type="GO" id="GO:0032259">
    <property type="term" value="P:methylation"/>
    <property type="evidence" value="ECO:0007669"/>
    <property type="project" value="UniProtKB-KW"/>
</dbReference>
<dbReference type="AlphaFoldDB" id="A0A1G4WJY0"/>
<evidence type="ECO:0000259" key="1">
    <source>
        <dbReference type="Pfam" id="PF08241"/>
    </source>
</evidence>
<dbReference type="STRING" id="1502745.SAMN02799620_03674"/>